<keyword evidence="1" id="KW-0472">Membrane</keyword>
<keyword evidence="1" id="KW-0812">Transmembrane</keyword>
<dbReference type="CDD" id="cd07731">
    <property type="entry name" value="ComA-like_MBL-fold"/>
    <property type="match status" value="1"/>
</dbReference>
<dbReference type="InterPro" id="IPR036866">
    <property type="entry name" value="RibonucZ/Hydroxyglut_hydro"/>
</dbReference>
<accession>A0A0G0I101</accession>
<dbReference type="AlphaFoldDB" id="A0A0G0I101"/>
<dbReference type="InterPro" id="IPR052159">
    <property type="entry name" value="Competence_DNA_uptake"/>
</dbReference>
<dbReference type="Proteomes" id="UP000034508">
    <property type="component" value="Unassembled WGS sequence"/>
</dbReference>
<dbReference type="Pfam" id="PF00753">
    <property type="entry name" value="Lactamase_B"/>
    <property type="match status" value="1"/>
</dbReference>
<dbReference type="SMART" id="SM00849">
    <property type="entry name" value="Lactamase_B"/>
    <property type="match status" value="1"/>
</dbReference>
<dbReference type="Gene3D" id="3.60.15.10">
    <property type="entry name" value="Ribonuclease Z/Hydroxyacylglutathione hydrolase-like"/>
    <property type="match status" value="1"/>
</dbReference>
<organism evidence="3 4">
    <name type="scientific">Berkelbacteria bacterium GW2011_GWA1_36_9</name>
    <dbReference type="NCBI Taxonomy" id="1618331"/>
    <lineage>
        <taxon>Bacteria</taxon>
        <taxon>Candidatus Berkelbacteria</taxon>
    </lineage>
</organism>
<dbReference type="PANTHER" id="PTHR30619">
    <property type="entry name" value="DNA INTERNALIZATION/COMPETENCE PROTEIN COMEC/REC2"/>
    <property type="match status" value="1"/>
</dbReference>
<proteinExistence type="predicted"/>
<reference evidence="3 4" key="1">
    <citation type="journal article" date="2015" name="Nature">
        <title>rRNA introns, odd ribosomes, and small enigmatic genomes across a large radiation of phyla.</title>
        <authorList>
            <person name="Brown C.T."/>
            <person name="Hug L.A."/>
            <person name="Thomas B.C."/>
            <person name="Sharon I."/>
            <person name="Castelle C.J."/>
            <person name="Singh A."/>
            <person name="Wilkins M.J."/>
            <person name="Williams K.H."/>
            <person name="Banfield J.F."/>
        </authorList>
    </citation>
    <scope>NUCLEOTIDE SEQUENCE [LARGE SCALE GENOMIC DNA]</scope>
</reference>
<gene>
    <name evidence="3" type="ORF">US31_C0013G0022</name>
</gene>
<dbReference type="SUPFAM" id="SSF56281">
    <property type="entry name" value="Metallo-hydrolase/oxidoreductase"/>
    <property type="match status" value="1"/>
</dbReference>
<keyword evidence="1" id="KW-1133">Transmembrane helix</keyword>
<evidence type="ECO:0000313" key="4">
    <source>
        <dbReference type="Proteomes" id="UP000034508"/>
    </source>
</evidence>
<dbReference type="InterPro" id="IPR001279">
    <property type="entry name" value="Metallo-B-lactamas"/>
</dbReference>
<feature type="transmembrane region" description="Helical" evidence="1">
    <location>
        <begin position="7"/>
        <end position="27"/>
    </location>
</feature>
<evidence type="ECO:0000259" key="2">
    <source>
        <dbReference type="SMART" id="SM00849"/>
    </source>
</evidence>
<evidence type="ECO:0000313" key="3">
    <source>
        <dbReference type="EMBL" id="KKQ17939.1"/>
    </source>
</evidence>
<dbReference type="InterPro" id="IPR035681">
    <property type="entry name" value="ComA-like_MBL"/>
</dbReference>
<dbReference type="EMBL" id="LBSM01000013">
    <property type="protein sequence ID" value="KKQ17939.1"/>
    <property type="molecule type" value="Genomic_DNA"/>
</dbReference>
<name>A0A0G0I101_9BACT</name>
<evidence type="ECO:0000256" key="1">
    <source>
        <dbReference type="SAM" id="Phobius"/>
    </source>
</evidence>
<comment type="caution">
    <text evidence="3">The sequence shown here is derived from an EMBL/GenBank/DDBJ whole genome shotgun (WGS) entry which is preliminary data.</text>
</comment>
<dbReference type="PANTHER" id="PTHR30619:SF7">
    <property type="entry name" value="BETA-LACTAMASE DOMAIN PROTEIN"/>
    <property type="match status" value="1"/>
</dbReference>
<sequence>MNHLKRNLQFIASIFVIVIFVFLVSNYSRPEASSNNLKIYFLNVGQGDSEYIKTPSGQDILIDGGPDTSVLNELGKVMDFGDREINLVILSHPHADHLTGLLEVINRFKVDEVWETGVDYPSATYDNWRSEISAKQIPDKIVKAGESKNFGEAKISILYPLSPLENKKIDNLNNASIVNRLDYKKFSVLYMGDLEKDAQTKILSQNLFATVLKVAHHGSSNGLSEDILKVIRPAIAVIEVGKKNTYGHPAPSVINLLKQYAVRIYRTDQNGTIEITSDGEGYWVK</sequence>
<feature type="domain" description="Metallo-beta-lactamase" evidence="2">
    <location>
        <begin position="46"/>
        <end position="242"/>
    </location>
</feature>
<protein>
    <submittedName>
        <fullName evidence="3">Internalization-related competence protein ComEC/Rec2 protein</fullName>
    </submittedName>
</protein>